<keyword evidence="2" id="KW-1185">Reference proteome</keyword>
<proteinExistence type="predicted"/>
<accession>A0ABN2N636</accession>
<comment type="caution">
    <text evidence="1">The sequence shown here is derived from an EMBL/GenBank/DDBJ whole genome shotgun (WGS) entry which is preliminary data.</text>
</comment>
<sequence>MASYKAEVLHQAYRGGLVRDRTARWGGSSHLRTWFEQHERPVAGDPVLFWVDTFTEVFSPEGGIAAVTVLEGAATMSNSVPAACAAA</sequence>
<name>A0ABN2N636_9PSEU</name>
<gene>
    <name evidence="1" type="ORF">GCM10009836_36470</name>
</gene>
<dbReference type="EMBL" id="BAAAQK010000009">
    <property type="protein sequence ID" value="GAA1853090.1"/>
    <property type="molecule type" value="Genomic_DNA"/>
</dbReference>
<protein>
    <submittedName>
        <fullName evidence="1">Uncharacterized protein</fullName>
    </submittedName>
</protein>
<evidence type="ECO:0000313" key="1">
    <source>
        <dbReference type="EMBL" id="GAA1853090.1"/>
    </source>
</evidence>
<dbReference type="RefSeq" id="WP_344418163.1">
    <property type="nucleotide sequence ID" value="NZ_BAAAQK010000009.1"/>
</dbReference>
<organism evidence="1 2">
    <name type="scientific">Pseudonocardia ailaonensis</name>
    <dbReference type="NCBI Taxonomy" id="367279"/>
    <lineage>
        <taxon>Bacteria</taxon>
        <taxon>Bacillati</taxon>
        <taxon>Actinomycetota</taxon>
        <taxon>Actinomycetes</taxon>
        <taxon>Pseudonocardiales</taxon>
        <taxon>Pseudonocardiaceae</taxon>
        <taxon>Pseudonocardia</taxon>
    </lineage>
</organism>
<evidence type="ECO:0000313" key="2">
    <source>
        <dbReference type="Proteomes" id="UP001500449"/>
    </source>
</evidence>
<dbReference type="Proteomes" id="UP001500449">
    <property type="component" value="Unassembled WGS sequence"/>
</dbReference>
<reference evidence="1 2" key="1">
    <citation type="journal article" date="2019" name="Int. J. Syst. Evol. Microbiol.">
        <title>The Global Catalogue of Microorganisms (GCM) 10K type strain sequencing project: providing services to taxonomists for standard genome sequencing and annotation.</title>
        <authorList>
            <consortium name="The Broad Institute Genomics Platform"/>
            <consortium name="The Broad Institute Genome Sequencing Center for Infectious Disease"/>
            <person name="Wu L."/>
            <person name="Ma J."/>
        </authorList>
    </citation>
    <scope>NUCLEOTIDE SEQUENCE [LARGE SCALE GENOMIC DNA]</scope>
    <source>
        <strain evidence="1 2">JCM 16009</strain>
    </source>
</reference>